<dbReference type="Gene3D" id="3.30.1370.120">
    <property type="match status" value="2"/>
</dbReference>
<gene>
    <name evidence="3" type="primary">sctC</name>
    <name evidence="8" type="ORF">I6G56_10885</name>
</gene>
<keyword evidence="3 4" id="KW-0813">Transport</keyword>
<feature type="domain" description="Type II/III secretion system secretin-like" evidence="5">
    <location>
        <begin position="346"/>
        <end position="502"/>
    </location>
</feature>
<dbReference type="GO" id="GO:0030257">
    <property type="term" value="C:type III protein secretion system complex"/>
    <property type="evidence" value="ECO:0007669"/>
    <property type="project" value="UniProtKB-UniRule"/>
</dbReference>
<evidence type="ECO:0000256" key="3">
    <source>
        <dbReference type="HAMAP-Rule" id="MF_02219"/>
    </source>
</evidence>
<feature type="domain" description="SPI-1 type 3 secretion system secretin N0" evidence="7">
    <location>
        <begin position="52"/>
        <end position="112"/>
    </location>
</feature>
<protein>
    <recommendedName>
        <fullName evidence="3">Type 3 secretion system secretin</fullName>
        <shortName evidence="3">T3SS secretin</shortName>
    </recommendedName>
</protein>
<dbReference type="Pfam" id="PF00263">
    <property type="entry name" value="Secretin"/>
    <property type="match status" value="1"/>
</dbReference>
<comment type="similarity">
    <text evidence="3">Belongs to the bacterial secretin family. T3SS SctC subfamily.</text>
</comment>
<dbReference type="EMBL" id="CP065686">
    <property type="protein sequence ID" value="QPS42148.1"/>
    <property type="molecule type" value="Genomic_DNA"/>
</dbReference>
<reference evidence="8 9" key="1">
    <citation type="submission" date="2020-12" db="EMBL/GenBank/DDBJ databases">
        <title>FDA dAtabase for Regulatory Grade micrObial Sequences (FDA-ARGOS): Supporting development and validation of Infectious Disease Dx tests.</title>
        <authorList>
            <person name="Nelson B."/>
            <person name="Plummer A."/>
            <person name="Tallon L."/>
            <person name="Sadzewicz L."/>
            <person name="Zhao X."/>
            <person name="Boylan J."/>
            <person name="Ott S."/>
            <person name="Bowen H."/>
            <person name="Vavikolanu K."/>
            <person name="Mehta A."/>
            <person name="Aluvathingal J."/>
            <person name="Nadendla S."/>
            <person name="Myers T."/>
            <person name="Yan Y."/>
            <person name="Sichtig H."/>
        </authorList>
    </citation>
    <scope>NUCLEOTIDE SEQUENCE [LARGE SCALE GENOMIC DNA]</scope>
    <source>
        <strain evidence="8 9">FDAARGOS_899</strain>
    </source>
</reference>
<dbReference type="Pfam" id="PF21304">
    <property type="entry name" value="T3S_SPI-1_N0"/>
    <property type="match status" value="1"/>
</dbReference>
<evidence type="ECO:0000259" key="7">
    <source>
        <dbReference type="Pfam" id="PF21304"/>
    </source>
</evidence>
<dbReference type="InterPro" id="IPR050810">
    <property type="entry name" value="Bact_Secretion_Sys_Channel"/>
</dbReference>
<dbReference type="PANTHER" id="PTHR30332:SF4">
    <property type="entry name" value="TYPE 3 SECRETION SYSTEM SECRETIN"/>
    <property type="match status" value="1"/>
</dbReference>
<dbReference type="PRINTS" id="PR01337">
    <property type="entry name" value="TYPE3OMGPROT"/>
</dbReference>
<evidence type="ECO:0000313" key="8">
    <source>
        <dbReference type="EMBL" id="QPS42148.1"/>
    </source>
</evidence>
<keyword evidence="3" id="KW-0472">Membrane</keyword>
<evidence type="ECO:0000259" key="5">
    <source>
        <dbReference type="Pfam" id="PF00263"/>
    </source>
</evidence>
<evidence type="ECO:0000256" key="2">
    <source>
        <dbReference type="ARBA" id="ARBA00022729"/>
    </source>
</evidence>
<sequence length="508" mass="55502" precursor="true">METGMKRRASRFRAASRALLVGCLLAHAAPAPAKAIPTAGIAPFFLSTRGMKLSDVLRDLGANYRTPVVVSPKIDGSFIGSVDARTPEAALDRLARLYQLAWYYDGLTLYVYRAQEVSSALITPDYLAPSTLIEQLRAAGLLDSRQCFLQAIPASNAIEARGVPICIERVTQFAKRLDEQTIHHAQNQESVKLFPLQYATATDSRYAYRSQQVVVPGVVSVLKDMAQGRALPLKDNQGQQPASDRLLPMFAADARQNAVIVRDKETNMKLYGDLIAQLDRKPKLVEISVAIIDVNAQDLSMLGVDWSASARIGGGSVSFNSGGEPDSGSFSTVVSNTGQFMVRLSALEQNAKAQILSRPSVVTLDNMQAVLDRNITFYTKVSAERVAKLESISTGSLLRVTPRVIGDPGKQEIMLTLMVQDGRQTGALSKQEPLPQTLNSEIATHALLKEGQALLLGGFVQDELSEGERKIPLLGDIPLLGNLFKMRHKNQRHTVRLFLIKAEPWLQA</sequence>
<dbReference type="Proteomes" id="UP000594943">
    <property type="component" value="Chromosome 1"/>
</dbReference>
<comment type="function">
    <text evidence="3">Component of the type III secretion system (T3SS), also called injectisome, which is used to inject bacterial effector proteins into eukaryotic host cells. Forms a ring-shaped multimeric structure with an apparent central pore in the outer membrane.</text>
</comment>
<dbReference type="GO" id="GO:0015627">
    <property type="term" value="C:type II protein secretion system complex"/>
    <property type="evidence" value="ECO:0007669"/>
    <property type="project" value="TreeGrafter"/>
</dbReference>
<keyword evidence="3" id="KW-0811">Translocation</keyword>
<dbReference type="KEGG" id="bhg:I6G56_10885"/>
<evidence type="ECO:0000259" key="6">
    <source>
        <dbReference type="Pfam" id="PF03958"/>
    </source>
</evidence>
<comment type="subunit">
    <text evidence="3">The core secretion machinery of the T3SS is composed of approximately 20 different proteins, including cytoplasmic components, a base, an export apparatus and a needle. This subunit is part of the base, which anchors the injectisome in the bacterial cell envelope. Forms a stable homooligomeric complex.</text>
</comment>
<organism evidence="8 9">
    <name type="scientific">Burkholderia humptydooensis</name>
    <dbReference type="NCBI Taxonomy" id="430531"/>
    <lineage>
        <taxon>Bacteria</taxon>
        <taxon>Pseudomonadati</taxon>
        <taxon>Pseudomonadota</taxon>
        <taxon>Betaproteobacteria</taxon>
        <taxon>Burkholderiales</taxon>
        <taxon>Burkholderiaceae</taxon>
        <taxon>Burkholderia</taxon>
        <taxon>pseudomallei group</taxon>
    </lineage>
</organism>
<dbReference type="Pfam" id="PF03958">
    <property type="entry name" value="Secretin_N"/>
    <property type="match status" value="1"/>
</dbReference>
<keyword evidence="3" id="KW-0998">Cell outer membrane</keyword>
<dbReference type="Gene3D" id="3.55.50.30">
    <property type="match status" value="1"/>
</dbReference>
<dbReference type="NCBIfam" id="TIGR02516">
    <property type="entry name" value="type_III_yscC"/>
    <property type="match status" value="1"/>
</dbReference>
<comment type="subcellular location">
    <subcellularLocation>
        <location evidence="1 3 4">Cell outer membrane</location>
    </subcellularLocation>
</comment>
<accession>A0A7T2WX06</accession>
<keyword evidence="3" id="KW-0653">Protein transport</keyword>
<dbReference type="InterPro" id="IPR004846">
    <property type="entry name" value="T2SS/T3SS_dom"/>
</dbReference>
<feature type="signal peptide" evidence="3">
    <location>
        <begin position="1"/>
        <end position="28"/>
    </location>
</feature>
<dbReference type="HAMAP" id="MF_02219">
    <property type="entry name" value="Type_III_secretin"/>
    <property type="match status" value="1"/>
</dbReference>
<dbReference type="InterPro" id="IPR038591">
    <property type="entry name" value="NolW-like_sf"/>
</dbReference>
<dbReference type="PANTHER" id="PTHR30332">
    <property type="entry name" value="PROBABLE GENERAL SECRETION PATHWAY PROTEIN D"/>
    <property type="match status" value="1"/>
</dbReference>
<dbReference type="AlphaFoldDB" id="A0A7T2WX06"/>
<feature type="chain" id="PRO_5033168834" description="Type 3 secretion system secretin" evidence="3">
    <location>
        <begin position="29"/>
        <end position="508"/>
    </location>
</feature>
<dbReference type="NCBIfam" id="NF011873">
    <property type="entry name" value="PRK15346.1"/>
    <property type="match status" value="1"/>
</dbReference>
<dbReference type="InterPro" id="IPR003522">
    <property type="entry name" value="T3SS_OM_pore_YscC"/>
</dbReference>
<evidence type="ECO:0000256" key="1">
    <source>
        <dbReference type="ARBA" id="ARBA00004442"/>
    </source>
</evidence>
<dbReference type="InterPro" id="IPR005644">
    <property type="entry name" value="NolW-like"/>
</dbReference>
<dbReference type="InterPro" id="IPR049034">
    <property type="entry name" value="T3S_SPI-1_N0"/>
</dbReference>
<feature type="domain" description="NolW-like" evidence="6">
    <location>
        <begin position="191"/>
        <end position="282"/>
    </location>
</feature>
<evidence type="ECO:0000313" key="9">
    <source>
        <dbReference type="Proteomes" id="UP000594943"/>
    </source>
</evidence>
<dbReference type="GO" id="GO:0030254">
    <property type="term" value="P:protein secretion by the type III secretion system"/>
    <property type="evidence" value="ECO:0007669"/>
    <property type="project" value="UniProtKB-UniRule"/>
</dbReference>
<name>A0A7T2WX06_9BURK</name>
<proteinExistence type="inferred from homology"/>
<keyword evidence="2 3" id="KW-0732">Signal</keyword>
<dbReference type="GO" id="GO:0009279">
    <property type="term" value="C:cell outer membrane"/>
    <property type="evidence" value="ECO:0007669"/>
    <property type="project" value="UniProtKB-SubCell"/>
</dbReference>
<evidence type="ECO:0000256" key="4">
    <source>
        <dbReference type="RuleBase" id="RU004004"/>
    </source>
</evidence>